<dbReference type="RefSeq" id="WP_096227030.1">
    <property type="nucleotide sequence ID" value="NZ_BAABZN010000001.1"/>
</dbReference>
<gene>
    <name evidence="1" type="ORF">DMP12_04875</name>
</gene>
<sequence length="388" mass="43215">MSRTFTEEEISELKEAGFAASGTSRSRILSVLDLLVRFTDERTGISASEIARVIGICSERPTSENAILKDLHQISESMPMGIRVAIPSHGENIGFRAINKPLSSEEAILISDVVGTSSFIGEAQKEAISSKVLVFSSDYDVDESIETVFVDRKAGKDTDMFFGVLHAVSRAIRMNEKVAFKKQVHLMSGPTVKVGFYEEDPVAIVFSFGRYYLESMHLDESGFPIPHFHRLDDITDLVITGKPVSDRDKVEALRTRVVADTRQRVDMFGSGTARKLFLEVSGTHAKYVYERFGHDLKFCHIDESDERNVIGYACVSVMPSPTFYRWLFGMDGAVRLAKPKGKRWVESFPNAVASDLESYIQDYEAASEGYKAALDAAISRLDSKSCRQ</sequence>
<protein>
    <submittedName>
        <fullName evidence="1">WYL domain-containing protein</fullName>
    </submittedName>
</protein>
<proteinExistence type="predicted"/>
<reference evidence="2" key="1">
    <citation type="submission" date="2018-05" db="EMBL/GenBank/DDBJ databases">
        <title>Genome Sequencing of selected type strains of the family Eggerthellaceae.</title>
        <authorList>
            <person name="Danylec N."/>
            <person name="Stoll D.A."/>
            <person name="Doetsch A."/>
            <person name="Huch M."/>
        </authorList>
    </citation>
    <scope>NUCLEOTIDE SEQUENCE [LARGE SCALE GENOMIC DNA]</scope>
    <source>
        <strain evidence="2">DSM 27213</strain>
    </source>
</reference>
<dbReference type="Proteomes" id="UP000285258">
    <property type="component" value="Unassembled WGS sequence"/>
</dbReference>
<accession>A0A423ULU6</accession>
<evidence type="ECO:0000313" key="1">
    <source>
        <dbReference type="EMBL" id="ROT90825.1"/>
    </source>
</evidence>
<dbReference type="AlphaFoldDB" id="A0A423ULU6"/>
<name>A0A423ULU6_9ACTN</name>
<organism evidence="1 2">
    <name type="scientific">Gordonibacter urolithinfaciens</name>
    <dbReference type="NCBI Taxonomy" id="1335613"/>
    <lineage>
        <taxon>Bacteria</taxon>
        <taxon>Bacillati</taxon>
        <taxon>Actinomycetota</taxon>
        <taxon>Coriobacteriia</taxon>
        <taxon>Eggerthellales</taxon>
        <taxon>Eggerthellaceae</taxon>
        <taxon>Gordonibacter</taxon>
    </lineage>
</organism>
<dbReference type="EMBL" id="QIBW01000004">
    <property type="protein sequence ID" value="ROT90825.1"/>
    <property type="molecule type" value="Genomic_DNA"/>
</dbReference>
<dbReference type="GeneID" id="97353276"/>
<evidence type="ECO:0000313" key="2">
    <source>
        <dbReference type="Proteomes" id="UP000285258"/>
    </source>
</evidence>
<comment type="caution">
    <text evidence="1">The sequence shown here is derived from an EMBL/GenBank/DDBJ whole genome shotgun (WGS) entry which is preliminary data.</text>
</comment>